<comment type="caution">
    <text evidence="1">The sequence shown here is derived from an EMBL/GenBank/DDBJ whole genome shotgun (WGS) entry which is preliminary data.</text>
</comment>
<accession>A0ABU3WWI1</accession>
<dbReference type="Proteomes" id="UP001275440">
    <property type="component" value="Unassembled WGS sequence"/>
</dbReference>
<organism evidence="1 2">
    <name type="scientific">Rhodococcus zopfii</name>
    <dbReference type="NCBI Taxonomy" id="43772"/>
    <lineage>
        <taxon>Bacteria</taxon>
        <taxon>Bacillati</taxon>
        <taxon>Actinomycetota</taxon>
        <taxon>Actinomycetes</taxon>
        <taxon>Mycobacteriales</taxon>
        <taxon>Nocardiaceae</taxon>
        <taxon>Rhodococcus</taxon>
    </lineage>
</organism>
<name>A0ABU3WWI1_9NOCA</name>
<protein>
    <submittedName>
        <fullName evidence="1">Uncharacterized protein</fullName>
    </submittedName>
</protein>
<gene>
    <name evidence="1" type="ORF">F8M49_28485</name>
</gene>
<dbReference type="EMBL" id="WBMO01000005">
    <property type="protein sequence ID" value="MDV2478367.1"/>
    <property type="molecule type" value="Genomic_DNA"/>
</dbReference>
<proteinExistence type="predicted"/>
<evidence type="ECO:0000313" key="1">
    <source>
        <dbReference type="EMBL" id="MDV2478367.1"/>
    </source>
</evidence>
<keyword evidence="2" id="KW-1185">Reference proteome</keyword>
<sequence>MIIVEYRDRPAGSAVEHPKAALSTQGRRIVVADDDAVRGMIEVPTSMRAVTATTPDVPEPEVV</sequence>
<evidence type="ECO:0000313" key="2">
    <source>
        <dbReference type="Proteomes" id="UP001275440"/>
    </source>
</evidence>
<reference evidence="1 2" key="1">
    <citation type="submission" date="2019-10" db="EMBL/GenBank/DDBJ databases">
        <title>Draft Genome Assembly of Rhodococcus zopfii DSM44189.</title>
        <authorList>
            <person name="Sutton J.M."/>
            <person name="Akob D.M."/>
            <person name="Bushman T.J."/>
        </authorList>
    </citation>
    <scope>NUCLEOTIDE SEQUENCE [LARGE SCALE GENOMIC DNA]</scope>
    <source>
        <strain evidence="1 2">DSM 44189</strain>
    </source>
</reference>